<keyword evidence="3" id="KW-1185">Reference proteome</keyword>
<evidence type="ECO:0000313" key="3">
    <source>
        <dbReference type="Proteomes" id="UP001187415"/>
    </source>
</evidence>
<dbReference type="AlphaFoldDB" id="A0AA88LLC3"/>
<gene>
    <name evidence="2" type="ORF">Q5P01_023672</name>
</gene>
<sequence>MYVYLSSIRQSRTTTAHGSESDRKNGCTFCVTEDNSRTQPITEESRGKRWLKLRCGSLVPLLRSTKKFSQMSTLMFEHVQDGSTCGQPRHKG</sequence>
<feature type="region of interest" description="Disordered" evidence="1">
    <location>
        <begin position="1"/>
        <end position="24"/>
    </location>
</feature>
<evidence type="ECO:0000256" key="1">
    <source>
        <dbReference type="SAM" id="MobiDB-lite"/>
    </source>
</evidence>
<evidence type="ECO:0000313" key="2">
    <source>
        <dbReference type="EMBL" id="KAK2820713.1"/>
    </source>
</evidence>
<accession>A0AA88LLC3</accession>
<name>A0AA88LLC3_CHASR</name>
<dbReference type="Proteomes" id="UP001187415">
    <property type="component" value="Unassembled WGS sequence"/>
</dbReference>
<dbReference type="EMBL" id="JAUPFM010000019">
    <property type="protein sequence ID" value="KAK2820713.1"/>
    <property type="molecule type" value="Genomic_DNA"/>
</dbReference>
<proteinExistence type="predicted"/>
<feature type="compositionally biased region" description="Polar residues" evidence="1">
    <location>
        <begin position="7"/>
        <end position="18"/>
    </location>
</feature>
<reference evidence="2" key="1">
    <citation type="submission" date="2023-07" db="EMBL/GenBank/DDBJ databases">
        <title>Chromosome-level Genome Assembly of Striped Snakehead (Channa striata).</title>
        <authorList>
            <person name="Liu H."/>
        </authorList>
    </citation>
    <scope>NUCLEOTIDE SEQUENCE</scope>
    <source>
        <strain evidence="2">Gz</strain>
        <tissue evidence="2">Muscle</tissue>
    </source>
</reference>
<comment type="caution">
    <text evidence="2">The sequence shown here is derived from an EMBL/GenBank/DDBJ whole genome shotgun (WGS) entry which is preliminary data.</text>
</comment>
<organism evidence="2 3">
    <name type="scientific">Channa striata</name>
    <name type="common">Snakehead murrel</name>
    <name type="synonym">Ophicephalus striatus</name>
    <dbReference type="NCBI Taxonomy" id="64152"/>
    <lineage>
        <taxon>Eukaryota</taxon>
        <taxon>Metazoa</taxon>
        <taxon>Chordata</taxon>
        <taxon>Craniata</taxon>
        <taxon>Vertebrata</taxon>
        <taxon>Euteleostomi</taxon>
        <taxon>Actinopterygii</taxon>
        <taxon>Neopterygii</taxon>
        <taxon>Teleostei</taxon>
        <taxon>Neoteleostei</taxon>
        <taxon>Acanthomorphata</taxon>
        <taxon>Anabantaria</taxon>
        <taxon>Anabantiformes</taxon>
        <taxon>Channoidei</taxon>
        <taxon>Channidae</taxon>
        <taxon>Channa</taxon>
    </lineage>
</organism>
<protein>
    <submittedName>
        <fullName evidence="2">Uncharacterized protein</fullName>
    </submittedName>
</protein>